<evidence type="ECO:0000313" key="4">
    <source>
        <dbReference type="EMBL" id="SHF26777.1"/>
    </source>
</evidence>
<dbReference type="EMBL" id="FQVF01000006">
    <property type="protein sequence ID" value="SHF26777.1"/>
    <property type="molecule type" value="Genomic_DNA"/>
</dbReference>
<dbReference type="Gene3D" id="3.40.190.10">
    <property type="entry name" value="Periplasmic binding protein-like II"/>
    <property type="match status" value="2"/>
</dbReference>
<keyword evidence="5" id="KW-1185">Reference proteome</keyword>
<dbReference type="SUPFAM" id="SSF53850">
    <property type="entry name" value="Periplasmic binding protein-like II"/>
    <property type="match status" value="1"/>
</dbReference>
<reference evidence="5" key="1">
    <citation type="submission" date="2016-11" db="EMBL/GenBank/DDBJ databases">
        <authorList>
            <person name="Varghese N."/>
            <person name="Submissions S."/>
        </authorList>
    </citation>
    <scope>NUCLEOTIDE SEQUENCE [LARGE SCALE GENOMIC DNA]</scope>
    <source>
        <strain evidence="5">DSM 16579</strain>
    </source>
</reference>
<comment type="subcellular location">
    <subcellularLocation>
        <location evidence="1">Periplasm</location>
    </subcellularLocation>
</comment>
<evidence type="ECO:0000256" key="1">
    <source>
        <dbReference type="ARBA" id="ARBA00004418"/>
    </source>
</evidence>
<protein>
    <submittedName>
        <fullName evidence="4">Carbohydrate ABC transporter substrate-binding protein, CUT1 family</fullName>
    </submittedName>
</protein>
<proteinExistence type="inferred from homology"/>
<dbReference type="STRING" id="1122206.SAMN02745753_01642"/>
<evidence type="ECO:0000256" key="2">
    <source>
        <dbReference type="ARBA" id="ARBA00008520"/>
    </source>
</evidence>
<evidence type="ECO:0000256" key="3">
    <source>
        <dbReference type="SAM" id="SignalP"/>
    </source>
</evidence>
<dbReference type="AlphaFoldDB" id="A0A1M5A9L1"/>
<dbReference type="PANTHER" id="PTHR43649:SF14">
    <property type="entry name" value="BLR3389 PROTEIN"/>
    <property type="match status" value="1"/>
</dbReference>
<sequence length="408" mass="46653">MKKIQSLLVGAMALGAISIANAGTLVINSDQADPAPKKAFTEMVQKFESENPDITVKYNLYDKEGYKTAIRNWLSTTPPDIVFWYSGNRMKSFVDRDLFEDVSDIWQKLGLKEIMPAATAASTLNNKQWGIPYSYYQWGIYYRKDIFDKLGLSEPKTWDEFLAVNAKLKANDVTPITIGTKYLWTAAGWFDYLNLRTNGLDFHIDLMDGKIPYTDPRVRKTFEHWKELIDKGYFLENHASYSWQEAQPFMYNGQAAMYLIGNFIVPNFPKELDGKMGFFQFPIIDPAIPIAEDAPMETVHIPAKAKNKVDARKFLEFMARADNQTMLNDVLLQIPPNIKAKAPDDFFLNKGVAMLNNAAGTAQFYDRDTDPSMAQEGMKGFQEFMVKPERLDAILKRLEGVRKRVFKK</sequence>
<dbReference type="InterPro" id="IPR006059">
    <property type="entry name" value="SBP"/>
</dbReference>
<dbReference type="PANTHER" id="PTHR43649">
    <property type="entry name" value="ARABINOSE-BINDING PROTEIN-RELATED"/>
    <property type="match status" value="1"/>
</dbReference>
<feature type="signal peptide" evidence="3">
    <location>
        <begin position="1"/>
        <end position="22"/>
    </location>
</feature>
<keyword evidence="3" id="KW-0732">Signal</keyword>
<evidence type="ECO:0000313" key="5">
    <source>
        <dbReference type="Proteomes" id="UP000184517"/>
    </source>
</evidence>
<dbReference type="Pfam" id="PF01547">
    <property type="entry name" value="SBP_bac_1"/>
    <property type="match status" value="1"/>
</dbReference>
<organism evidence="4 5">
    <name type="scientific">Marinomonas polaris DSM 16579</name>
    <dbReference type="NCBI Taxonomy" id="1122206"/>
    <lineage>
        <taxon>Bacteria</taxon>
        <taxon>Pseudomonadati</taxon>
        <taxon>Pseudomonadota</taxon>
        <taxon>Gammaproteobacteria</taxon>
        <taxon>Oceanospirillales</taxon>
        <taxon>Oceanospirillaceae</taxon>
        <taxon>Marinomonas</taxon>
    </lineage>
</organism>
<dbReference type="InterPro" id="IPR050490">
    <property type="entry name" value="Bact_solute-bd_prot1"/>
</dbReference>
<dbReference type="Proteomes" id="UP000184517">
    <property type="component" value="Unassembled WGS sequence"/>
</dbReference>
<comment type="similarity">
    <text evidence="2">Belongs to the bacterial solute-binding protein 1 family.</text>
</comment>
<dbReference type="GO" id="GO:0042597">
    <property type="term" value="C:periplasmic space"/>
    <property type="evidence" value="ECO:0007669"/>
    <property type="project" value="UniProtKB-SubCell"/>
</dbReference>
<name>A0A1M5A9L1_9GAMM</name>
<feature type="chain" id="PRO_5013200301" evidence="3">
    <location>
        <begin position="23"/>
        <end position="408"/>
    </location>
</feature>
<dbReference type="OrthoDB" id="2509690at2"/>
<accession>A0A1M5A9L1</accession>
<gene>
    <name evidence="4" type="ORF">SAMN02745753_01642</name>
</gene>
<dbReference type="RefSeq" id="WP_072839226.1">
    <property type="nucleotide sequence ID" value="NZ_FQVF01000006.1"/>
</dbReference>